<dbReference type="Pfam" id="PF00085">
    <property type="entry name" value="Thioredoxin"/>
    <property type="match status" value="1"/>
</dbReference>
<dbReference type="CDD" id="cd02947">
    <property type="entry name" value="TRX_family"/>
    <property type="match status" value="1"/>
</dbReference>
<dbReference type="InterPro" id="IPR013766">
    <property type="entry name" value="Thioredoxin_domain"/>
</dbReference>
<dbReference type="AlphaFoldDB" id="A0A0D6M4H6"/>
<evidence type="ECO:0000256" key="1">
    <source>
        <dbReference type="ARBA" id="ARBA00023157"/>
    </source>
</evidence>
<dbReference type="InterPro" id="IPR036249">
    <property type="entry name" value="Thioredoxin-like_sf"/>
</dbReference>
<feature type="domain" description="Thioredoxin" evidence="2">
    <location>
        <begin position="45"/>
        <end position="150"/>
    </location>
</feature>
<dbReference type="PROSITE" id="PS00194">
    <property type="entry name" value="THIOREDOXIN_1"/>
    <property type="match status" value="1"/>
</dbReference>
<organism evidence="3 4">
    <name type="scientific">Ancylostoma ceylanicum</name>
    <dbReference type="NCBI Taxonomy" id="53326"/>
    <lineage>
        <taxon>Eukaryota</taxon>
        <taxon>Metazoa</taxon>
        <taxon>Ecdysozoa</taxon>
        <taxon>Nematoda</taxon>
        <taxon>Chromadorea</taxon>
        <taxon>Rhabditida</taxon>
        <taxon>Rhabditina</taxon>
        <taxon>Rhabditomorpha</taxon>
        <taxon>Strongyloidea</taxon>
        <taxon>Ancylostomatidae</taxon>
        <taxon>Ancylostomatinae</taxon>
        <taxon>Ancylostoma</taxon>
    </lineage>
</organism>
<dbReference type="PANTHER" id="PTHR46115">
    <property type="entry name" value="THIOREDOXIN-LIKE PROTEIN 1"/>
    <property type="match status" value="1"/>
</dbReference>
<dbReference type="PROSITE" id="PS51352">
    <property type="entry name" value="THIOREDOXIN_2"/>
    <property type="match status" value="1"/>
</dbReference>
<dbReference type="EMBL" id="KE124801">
    <property type="protein sequence ID" value="EPB79045.1"/>
    <property type="molecule type" value="Genomic_DNA"/>
</dbReference>
<keyword evidence="4" id="KW-1185">Reference proteome</keyword>
<keyword evidence="1" id="KW-1015">Disulfide bond</keyword>
<evidence type="ECO:0000259" key="2">
    <source>
        <dbReference type="PROSITE" id="PS51352"/>
    </source>
</evidence>
<protein>
    <submittedName>
        <fullName evidence="3">Putative thioredoxin</fullName>
    </submittedName>
</protein>
<dbReference type="FunFam" id="3.40.30.10:FF:000245">
    <property type="entry name" value="Thioredoxin"/>
    <property type="match status" value="1"/>
</dbReference>
<sequence>MPDDGSACAVAYIYLFRRDFIKLRNINNGIRQKGVLYTLSIKFQLNENLRVMKDEFDAVLNENPDSLVVIDFYATWCGPCKIMGPKFIKLSNEFTSVVFVKVDVDESEDIVSRFDIKVMPTFIFMRKGAQIDMVEGSVEDDLRKKIEQHK</sequence>
<dbReference type="Proteomes" id="UP000054495">
    <property type="component" value="Unassembled WGS sequence"/>
</dbReference>
<evidence type="ECO:0000313" key="3">
    <source>
        <dbReference type="EMBL" id="EPB79045.1"/>
    </source>
</evidence>
<dbReference type="SUPFAM" id="SSF52833">
    <property type="entry name" value="Thioredoxin-like"/>
    <property type="match status" value="1"/>
</dbReference>
<accession>A0A0D6M4H6</accession>
<dbReference type="InterPro" id="IPR017937">
    <property type="entry name" value="Thioredoxin_CS"/>
</dbReference>
<proteinExistence type="predicted"/>
<evidence type="ECO:0000313" key="4">
    <source>
        <dbReference type="Proteomes" id="UP000054495"/>
    </source>
</evidence>
<reference evidence="3 4" key="1">
    <citation type="submission" date="2013-05" db="EMBL/GenBank/DDBJ databases">
        <title>Draft genome of the parasitic nematode Anyclostoma ceylanicum.</title>
        <authorList>
            <person name="Mitreva M."/>
        </authorList>
    </citation>
    <scope>NUCLEOTIDE SEQUENCE [LARGE SCALE GENOMIC DNA]</scope>
</reference>
<name>A0A0D6M4H6_9BILA</name>
<dbReference type="PRINTS" id="PR00421">
    <property type="entry name" value="THIOREDOXIN"/>
</dbReference>
<dbReference type="Gene3D" id="3.40.30.10">
    <property type="entry name" value="Glutaredoxin"/>
    <property type="match status" value="1"/>
</dbReference>
<gene>
    <name evidence="3" type="ORF">ANCCEY_01902</name>
</gene>